<dbReference type="EMBL" id="JAMXLY010000001">
    <property type="protein sequence ID" value="MCO6024297.1"/>
    <property type="molecule type" value="Genomic_DNA"/>
</dbReference>
<dbReference type="Pfam" id="PF10263">
    <property type="entry name" value="SprT-like"/>
    <property type="match status" value="1"/>
</dbReference>
<accession>A0ABT1BT84</accession>
<protein>
    <submittedName>
        <fullName evidence="2">SprT-like domain-containing protein</fullName>
    </submittedName>
</protein>
<comment type="caution">
    <text evidence="2">The sequence shown here is derived from an EMBL/GenBank/DDBJ whole genome shotgun (WGS) entry which is preliminary data.</text>
</comment>
<reference evidence="2 3" key="1">
    <citation type="submission" date="2022-06" db="EMBL/GenBank/DDBJ databases">
        <title>A taxonomic note on the genus Prevotella: Description of four novel genera and emended description of the genera Hallella and Xylanibacter.</title>
        <authorList>
            <person name="Hitch T.C.A."/>
        </authorList>
    </citation>
    <scope>NUCLEOTIDE SEQUENCE [LARGE SCALE GENOMIC DNA]</scope>
    <source>
        <strain evidence="2 3">DSM 100619</strain>
    </source>
</reference>
<keyword evidence="3" id="KW-1185">Reference proteome</keyword>
<proteinExistence type="predicted"/>
<evidence type="ECO:0000259" key="1">
    <source>
        <dbReference type="Pfam" id="PF10263"/>
    </source>
</evidence>
<name>A0ABT1BT84_9BACT</name>
<evidence type="ECO:0000313" key="3">
    <source>
        <dbReference type="Proteomes" id="UP001204015"/>
    </source>
</evidence>
<evidence type="ECO:0000313" key="2">
    <source>
        <dbReference type="EMBL" id="MCO6024297.1"/>
    </source>
</evidence>
<feature type="domain" description="SprT-like" evidence="1">
    <location>
        <begin position="11"/>
        <end position="110"/>
    </location>
</feature>
<dbReference type="Proteomes" id="UP001204015">
    <property type="component" value="Unassembled WGS sequence"/>
</dbReference>
<dbReference type="InterPro" id="IPR006640">
    <property type="entry name" value="SprT-like_domain"/>
</dbReference>
<organism evidence="2 3">
    <name type="scientific">Segatella cerevisiae</name>
    <dbReference type="NCBI Taxonomy" id="2053716"/>
    <lineage>
        <taxon>Bacteria</taxon>
        <taxon>Pseudomonadati</taxon>
        <taxon>Bacteroidota</taxon>
        <taxon>Bacteroidia</taxon>
        <taxon>Bacteroidales</taxon>
        <taxon>Prevotellaceae</taxon>
        <taxon>Segatella</taxon>
    </lineage>
</organism>
<dbReference type="RefSeq" id="WP_252759659.1">
    <property type="nucleotide sequence ID" value="NZ_JAMXLY010000001.1"/>
</dbReference>
<gene>
    <name evidence="2" type="ORF">NG821_00295</name>
</gene>
<sequence length="224" mass="26401">MIVSIDWMRMNFRYFNQKYFEGFLPDPHFGISRSRTRLGSMTLAKTRLGGRIITHDFTIKVTTYYDMTEKQAQSIVLHEMIHYDIAYRGLRDTSAHGVLFRKKMKELNMLGNWGIDVTSSIKDWKVADWVKMRQKKHQLTAFVILVIHLTSDKLFISRANPKFVKSLERKLNSEPSVIAHEWYVSNLKEFEQYPQVRSLRGRQLAKAELQRLLPGMKALQFENK</sequence>